<dbReference type="InterPro" id="IPR003959">
    <property type="entry name" value="ATPase_AAA_core"/>
</dbReference>
<dbReference type="AlphaFoldDB" id="A0A093VAG3"/>
<dbReference type="PROSITE" id="PS50181">
    <property type="entry name" value="FBOX"/>
    <property type="match status" value="1"/>
</dbReference>
<evidence type="ECO:0000313" key="5">
    <source>
        <dbReference type="EMBL" id="KFX43716.1"/>
    </source>
</evidence>
<evidence type="ECO:0000256" key="1">
    <source>
        <dbReference type="ARBA" id="ARBA00022741"/>
    </source>
</evidence>
<dbReference type="InterPro" id="IPR003593">
    <property type="entry name" value="AAA+_ATPase"/>
</dbReference>
<dbReference type="FunFam" id="1.10.8.60:FF:000138">
    <property type="entry name" value="ATP-dependent Clp protease ATP-binding subunit ClpX"/>
    <property type="match status" value="1"/>
</dbReference>
<feature type="compositionally biased region" description="Low complexity" evidence="3">
    <location>
        <begin position="765"/>
        <end position="779"/>
    </location>
</feature>
<accession>A0A093VAG3</accession>
<name>A0A093VAG3_TALMA</name>
<dbReference type="InterPro" id="IPR027417">
    <property type="entry name" value="P-loop_NTPase"/>
</dbReference>
<dbReference type="Gene3D" id="1.10.8.60">
    <property type="match status" value="1"/>
</dbReference>
<dbReference type="GO" id="GO:0016887">
    <property type="term" value="F:ATP hydrolysis activity"/>
    <property type="evidence" value="ECO:0007669"/>
    <property type="project" value="InterPro"/>
</dbReference>
<dbReference type="eggNOG" id="KOG0745">
    <property type="taxonomic scope" value="Eukaryota"/>
</dbReference>
<keyword evidence="1" id="KW-0547">Nucleotide-binding</keyword>
<evidence type="ECO:0000256" key="3">
    <source>
        <dbReference type="SAM" id="MobiDB-lite"/>
    </source>
</evidence>
<organism evidence="5">
    <name type="scientific">Talaromyces marneffei PM1</name>
    <dbReference type="NCBI Taxonomy" id="1077442"/>
    <lineage>
        <taxon>Eukaryota</taxon>
        <taxon>Fungi</taxon>
        <taxon>Dikarya</taxon>
        <taxon>Ascomycota</taxon>
        <taxon>Pezizomycotina</taxon>
        <taxon>Eurotiomycetes</taxon>
        <taxon>Eurotiomycetidae</taxon>
        <taxon>Eurotiales</taxon>
        <taxon>Trichocomaceae</taxon>
        <taxon>Talaromyces</taxon>
        <taxon>Talaromyces sect. Talaromyces</taxon>
    </lineage>
</organism>
<dbReference type="GO" id="GO:0005524">
    <property type="term" value="F:ATP binding"/>
    <property type="evidence" value="ECO:0007669"/>
    <property type="project" value="UniProtKB-KW"/>
</dbReference>
<dbReference type="InterPro" id="IPR019489">
    <property type="entry name" value="Clp_ATPase_C"/>
</dbReference>
<comment type="caution">
    <text evidence="5">The sequence shown here is derived from an EMBL/GenBank/DDBJ whole genome shotgun (WGS) entry which is preliminary data.</text>
</comment>
<dbReference type="SMART" id="SM00382">
    <property type="entry name" value="AAA"/>
    <property type="match status" value="1"/>
</dbReference>
<sequence>MNLLDLPTELLLQIFRNCNSISDVLHLASTNRRLRHVFASSSRITILMSVADSEFGPIHDIIQLITQNASQPAHVIRAASQSDALLRQVVRIGRVAQKWETIFPLKKWKTDYENRRLLTDEERFRLRRAIYRLWLYHRAFHTSQYDRLSRRLRHVVVERAQLLHNWSTSELAEMEDVRMVIQDVVQNHICPSNGSIQRKFHKRYPENTNPLSFNIHLNYRPERSNLSTGSYFNLLEDNNTVSNYDSLFHNHYNSSNASSSLSSAWVKTSSSSTFAAKLRNDFYHDPGQEGWGDEIPHYYVVQDMLKLDPGEVLWLRDHAPLKEDVELYVHSLGDWFRNNGETFVDTLLWVMNERGEDAEGLKIAVEDYSTVGSMNYLIMNGACQMESSMEPLGAMCDMLVDESRSPTTTPDSSSYRYNRNFTSLNSRLSSSHFNRSDFTSQPFTGSYEAGLPTPGPLGSTPAFGAPRLTPRMLKQYLDQFVVGQDRAKKILSVAVYNHYQRIMELQRQEEAAAEMMAQRERRAAMEAHHLDDEFTGHQRTMNLEQPMQDTIESRLGGSSSFPDTSSTQLEKSNILLLGPSGVGKTLMAKTLARVLDVPFSMSDCTPFTQAGYIGEDADVCVHRLLAAANYDVEKAERGIICLDEVDKIATARVSHGKDVSGEGVQQALLKIVEGTAVQVQVKPEKNTSRPAGGAPGSFPPGATPGSAFNSPSTASGPPPQKGEIYNVRTDNILFIFSGAFVGLNKIIMDRISKSSMGFGQPVRASSISSGNSSSSHDASNQAPIPIIPGSEEEALYKKHLPFFTSATPPTSSEEPVYFNPLDLSTPSDLQKFGFIPELVGRIPVTTALSSLSHSLLLRILTEPRNSLVTQYETLFDLSGIKLSFTTPALHKIASNALSMGTGARALRTELETILSDAMFEAPGSSVKFVLVTEKVADRQEKPIYFGRGQGSRFHSMIAAEESDWENKMQKDKKQRSTTNGGNGNGNGNGNKSGSKVLSFAEYRNRASTAGA</sequence>
<feature type="compositionally biased region" description="Gly residues" evidence="3">
    <location>
        <begin position="980"/>
        <end position="990"/>
    </location>
</feature>
<evidence type="ECO:0000256" key="2">
    <source>
        <dbReference type="ARBA" id="ARBA00022840"/>
    </source>
</evidence>
<dbReference type="SUPFAM" id="SSF81383">
    <property type="entry name" value="F-box domain"/>
    <property type="match status" value="1"/>
</dbReference>
<proteinExistence type="predicted"/>
<dbReference type="InterPro" id="IPR036047">
    <property type="entry name" value="F-box-like_dom_sf"/>
</dbReference>
<dbReference type="InterPro" id="IPR001810">
    <property type="entry name" value="F-box_dom"/>
</dbReference>
<feature type="region of interest" description="Disordered" evidence="3">
    <location>
        <begin position="762"/>
        <end position="784"/>
    </location>
</feature>
<feature type="region of interest" description="Disordered" evidence="3">
    <location>
        <begin position="960"/>
        <end position="1011"/>
    </location>
</feature>
<dbReference type="GO" id="GO:0051603">
    <property type="term" value="P:proteolysis involved in protein catabolic process"/>
    <property type="evidence" value="ECO:0007669"/>
    <property type="project" value="TreeGrafter"/>
</dbReference>
<keyword evidence="2" id="KW-0067">ATP-binding</keyword>
<dbReference type="Gene3D" id="3.40.50.300">
    <property type="entry name" value="P-loop containing nucleotide triphosphate hydrolases"/>
    <property type="match status" value="1"/>
</dbReference>
<dbReference type="Pfam" id="PF10431">
    <property type="entry name" value="ClpB_D2-small"/>
    <property type="match status" value="1"/>
</dbReference>
<dbReference type="Pfam" id="PF07724">
    <property type="entry name" value="AAA_2"/>
    <property type="match status" value="1"/>
</dbReference>
<dbReference type="HOGENOM" id="CLU_297740_0_0_1"/>
<dbReference type="GO" id="GO:0005759">
    <property type="term" value="C:mitochondrial matrix"/>
    <property type="evidence" value="ECO:0007669"/>
    <property type="project" value="TreeGrafter"/>
</dbReference>
<dbReference type="SUPFAM" id="SSF52540">
    <property type="entry name" value="P-loop containing nucleoside triphosphate hydrolases"/>
    <property type="match status" value="1"/>
</dbReference>
<feature type="region of interest" description="Disordered" evidence="3">
    <location>
        <begin position="680"/>
        <end position="723"/>
    </location>
</feature>
<protein>
    <submittedName>
        <fullName evidence="5">Mitochondrial clpX-like chaperone MCX1</fullName>
    </submittedName>
</protein>
<evidence type="ECO:0000259" key="4">
    <source>
        <dbReference type="PROSITE" id="PS50181"/>
    </source>
</evidence>
<dbReference type="EMBL" id="JPOX01000033">
    <property type="protein sequence ID" value="KFX43716.1"/>
    <property type="molecule type" value="Genomic_DNA"/>
</dbReference>
<dbReference type="InterPro" id="IPR050052">
    <property type="entry name" value="ATP-dep_Clp_protease_ClpX"/>
</dbReference>
<gene>
    <name evidence="5" type="ORF">GQ26_0330560</name>
</gene>
<dbReference type="SMART" id="SM01086">
    <property type="entry name" value="ClpB_D2-small"/>
    <property type="match status" value="1"/>
</dbReference>
<dbReference type="PANTHER" id="PTHR48102">
    <property type="entry name" value="ATP-DEPENDENT CLP PROTEASE ATP-BINDING SUBUNIT CLPX-LIKE, MITOCHONDRIAL-RELATED"/>
    <property type="match status" value="1"/>
</dbReference>
<dbReference type="PANTHER" id="PTHR48102:SF7">
    <property type="entry name" value="ATP-DEPENDENT CLP PROTEASE ATP-BINDING SUBUNIT CLPX-LIKE, MITOCHONDRIAL"/>
    <property type="match status" value="1"/>
</dbReference>
<reference evidence="5" key="1">
    <citation type="journal article" date="2014" name="PLoS Genet.">
        <title>Signature Gene Expression Reveals Novel Clues to the Molecular Mechanisms of Dimorphic Transition in Penicillium marneffei.</title>
        <authorList>
            <person name="Yang E."/>
            <person name="Wang G."/>
            <person name="Cai J."/>
            <person name="Woo P.C."/>
            <person name="Lau S.K."/>
            <person name="Yuen K.-Y."/>
            <person name="Chow W.-N."/>
            <person name="Lin X."/>
        </authorList>
    </citation>
    <scope>NUCLEOTIDE SEQUENCE [LARGE SCALE GENOMIC DNA]</scope>
    <source>
        <strain evidence="5">PM1</strain>
    </source>
</reference>
<feature type="domain" description="F-box" evidence="4">
    <location>
        <begin position="1"/>
        <end position="47"/>
    </location>
</feature>